<evidence type="ECO:0000313" key="2">
    <source>
        <dbReference type="Proteomes" id="UP000035287"/>
    </source>
</evidence>
<proteinExistence type="predicted"/>
<dbReference type="SUPFAM" id="SSF53335">
    <property type="entry name" value="S-adenosyl-L-methionine-dependent methyltransferases"/>
    <property type="match status" value="1"/>
</dbReference>
<reference evidence="1 2" key="1">
    <citation type="submission" date="2015-06" db="EMBL/GenBank/DDBJ databases">
        <authorList>
            <person name="Zeng Y."/>
            <person name="Huang Y."/>
        </authorList>
    </citation>
    <scope>NUCLEOTIDE SEQUENCE [LARGE SCALE GENOMIC DNA]</scope>
    <source>
        <strain evidence="1 2">PQ-2</strain>
    </source>
</reference>
<keyword evidence="2" id="KW-1185">Reference proteome</keyword>
<dbReference type="PATRIC" id="fig|1348774.3.peg.2481"/>
<name>A0A0G3XIP3_9SPHN</name>
<gene>
    <name evidence="1" type="ORF">AB433_11790</name>
</gene>
<protein>
    <submittedName>
        <fullName evidence="1">Uncharacterized protein</fullName>
    </submittedName>
</protein>
<dbReference type="OrthoDB" id="9342567at2"/>
<dbReference type="PIRSF" id="PIRSF031679">
    <property type="entry name" value="Mtase_Alr7345_prd"/>
    <property type="match status" value="1"/>
</dbReference>
<dbReference type="AlphaFoldDB" id="A0A0G3XIP3"/>
<dbReference type="InterPro" id="IPR016980">
    <property type="entry name" value="S-AdoMet-dep_MeTrfase_Alr7345"/>
</dbReference>
<evidence type="ECO:0000313" key="1">
    <source>
        <dbReference type="EMBL" id="AKM10489.1"/>
    </source>
</evidence>
<dbReference type="STRING" id="1348774.AB433_11790"/>
<dbReference type="EMBL" id="CP011770">
    <property type="protein sequence ID" value="AKM10489.1"/>
    <property type="molecule type" value="Genomic_DNA"/>
</dbReference>
<dbReference type="Proteomes" id="UP000035287">
    <property type="component" value="Chromosome"/>
</dbReference>
<dbReference type="PROSITE" id="PS51257">
    <property type="entry name" value="PROKAR_LIPOPROTEIN"/>
    <property type="match status" value="1"/>
</dbReference>
<dbReference type="RefSeq" id="WP_047821162.1">
    <property type="nucleotide sequence ID" value="NZ_CP011770.1"/>
</dbReference>
<dbReference type="Gene3D" id="3.40.50.150">
    <property type="entry name" value="Vaccinia Virus protein VP39"/>
    <property type="match status" value="1"/>
</dbReference>
<accession>A0A0G3XIP3</accession>
<dbReference type="InterPro" id="IPR029063">
    <property type="entry name" value="SAM-dependent_MTases_sf"/>
</dbReference>
<sequence>MRTSIASLLASATMLLAGCTVEPPQDAPTDAITTVPSPVAADYASVIASPIRTDQDRAADPLRKPADMLAFADVRPGMAVFEMLPGGGYFTRLFEQAIGAEGELVLYANDEFLDKPWKPFDSAQKLAGSFEDGTVGAVHFPLAGPVPDGMAERFDLVWTSRNYHDFHNAEGFDAKAYNGMVLDLLKPGGVYVVVDHAAPEGSGASSTNTTHRIEAEQVRRDVVGAGFLYDGASAVLANPNDPRDISVHDPSVKGDTDQFVLRFRKPG</sequence>
<organism evidence="1 2">
    <name type="scientific">Croceicoccus naphthovorans</name>
    <dbReference type="NCBI Taxonomy" id="1348774"/>
    <lineage>
        <taxon>Bacteria</taxon>
        <taxon>Pseudomonadati</taxon>
        <taxon>Pseudomonadota</taxon>
        <taxon>Alphaproteobacteria</taxon>
        <taxon>Sphingomonadales</taxon>
        <taxon>Erythrobacteraceae</taxon>
        <taxon>Croceicoccus</taxon>
    </lineage>
</organism>
<dbReference type="KEGG" id="cna:AB433_11790"/>